<dbReference type="PROSITE" id="PS51892">
    <property type="entry name" value="SUBTILASE"/>
    <property type="match status" value="1"/>
</dbReference>
<dbReference type="PANTHER" id="PTHR43806:SF65">
    <property type="entry name" value="SERINE PROTEASE APRX"/>
    <property type="match status" value="1"/>
</dbReference>
<reference evidence="14" key="1">
    <citation type="submission" date="2022-11" db="EMBL/GenBank/DDBJ databases">
        <authorList>
            <person name="Somphong A."/>
            <person name="Phongsopitanun W."/>
        </authorList>
    </citation>
    <scope>NUCLEOTIDE SEQUENCE</scope>
    <source>
        <strain evidence="14">Pm04-4</strain>
    </source>
</reference>
<dbReference type="InterPro" id="IPR046450">
    <property type="entry name" value="PA_dom_sf"/>
</dbReference>
<evidence type="ECO:0000313" key="15">
    <source>
        <dbReference type="Proteomes" id="UP001151002"/>
    </source>
</evidence>
<feature type="active site" description="Charge relay system" evidence="8">
    <location>
        <position position="276"/>
    </location>
</feature>
<feature type="domain" description="Peptidase S8/S53" evidence="12">
    <location>
        <begin position="235"/>
        <end position="490"/>
    </location>
</feature>
<feature type="signal peptide" evidence="11">
    <location>
        <begin position="1"/>
        <end position="30"/>
    </location>
</feature>
<dbReference type="InterPro" id="IPR036852">
    <property type="entry name" value="Peptidase_S8/S53_dom_sf"/>
</dbReference>
<gene>
    <name evidence="14" type="ORF">OWR29_00680</name>
</gene>
<dbReference type="SUPFAM" id="SSF52025">
    <property type="entry name" value="PA domain"/>
    <property type="match status" value="1"/>
</dbReference>
<comment type="caution">
    <text evidence="14">The sequence shown here is derived from an EMBL/GenBank/DDBJ whole genome shotgun (WGS) entry which is preliminary data.</text>
</comment>
<dbReference type="InterPro" id="IPR022398">
    <property type="entry name" value="Peptidase_S8_His-AS"/>
</dbReference>
<dbReference type="Gene3D" id="3.40.50.200">
    <property type="entry name" value="Peptidase S8/S53 domain"/>
    <property type="match status" value="1"/>
</dbReference>
<dbReference type="Pfam" id="PF00082">
    <property type="entry name" value="Peptidase_S8"/>
    <property type="match status" value="1"/>
</dbReference>
<feature type="active site" description="Charge relay system" evidence="8">
    <location>
        <position position="244"/>
    </location>
</feature>
<feature type="domain" description="PA" evidence="13">
    <location>
        <begin position="807"/>
        <end position="882"/>
    </location>
</feature>
<keyword evidence="4 8" id="KW-0645">Protease</keyword>
<keyword evidence="6 8" id="KW-0378">Hydrolase</keyword>
<dbReference type="InterPro" id="IPR013783">
    <property type="entry name" value="Ig-like_fold"/>
</dbReference>
<feature type="chain" id="PRO_5046232612" evidence="11">
    <location>
        <begin position="31"/>
        <end position="1228"/>
    </location>
</feature>
<evidence type="ECO:0000256" key="1">
    <source>
        <dbReference type="ARBA" id="ARBA00011073"/>
    </source>
</evidence>
<dbReference type="InterPro" id="IPR000209">
    <property type="entry name" value="Peptidase_S8/S53_dom"/>
</dbReference>
<evidence type="ECO:0000256" key="8">
    <source>
        <dbReference type="PROSITE-ProRule" id="PRU01240"/>
    </source>
</evidence>
<dbReference type="Proteomes" id="UP001151002">
    <property type="component" value="Unassembled WGS sequence"/>
</dbReference>
<proteinExistence type="inferred from homology"/>
<evidence type="ECO:0000256" key="7">
    <source>
        <dbReference type="ARBA" id="ARBA00022825"/>
    </source>
</evidence>
<keyword evidence="7 8" id="KW-0720">Serine protease</keyword>
<dbReference type="EMBL" id="JAPNTZ010000001">
    <property type="protein sequence ID" value="MCY1136493.1"/>
    <property type="molecule type" value="Genomic_DNA"/>
</dbReference>
<evidence type="ECO:0000256" key="9">
    <source>
        <dbReference type="RuleBase" id="RU003355"/>
    </source>
</evidence>
<organism evidence="14 15">
    <name type="scientific">Paractinoplanes pyxinae</name>
    <dbReference type="NCBI Taxonomy" id="2997416"/>
    <lineage>
        <taxon>Bacteria</taxon>
        <taxon>Bacillati</taxon>
        <taxon>Actinomycetota</taxon>
        <taxon>Actinomycetes</taxon>
        <taxon>Micromonosporales</taxon>
        <taxon>Micromonosporaceae</taxon>
        <taxon>Paractinoplanes</taxon>
    </lineage>
</organism>
<evidence type="ECO:0000256" key="10">
    <source>
        <dbReference type="SAM" id="MobiDB-lite"/>
    </source>
</evidence>
<evidence type="ECO:0000259" key="13">
    <source>
        <dbReference type="Pfam" id="PF02225"/>
    </source>
</evidence>
<dbReference type="InterPro" id="IPR003137">
    <property type="entry name" value="PA_domain"/>
</dbReference>
<feature type="active site" description="Charge relay system" evidence="8">
    <location>
        <position position="453"/>
    </location>
</feature>
<keyword evidence="5 11" id="KW-0732">Signal</keyword>
<dbReference type="PROSITE" id="PS00136">
    <property type="entry name" value="SUBTILASE_ASP"/>
    <property type="match status" value="1"/>
</dbReference>
<evidence type="ECO:0000256" key="11">
    <source>
        <dbReference type="SAM" id="SignalP"/>
    </source>
</evidence>
<dbReference type="PIRSF" id="PIRSF037852">
    <property type="entry name" value="Subtilisin_rel_SAV5721"/>
    <property type="match status" value="1"/>
</dbReference>
<dbReference type="SUPFAM" id="SSF52743">
    <property type="entry name" value="Subtilisin-like"/>
    <property type="match status" value="1"/>
</dbReference>
<feature type="compositionally biased region" description="Low complexity" evidence="10">
    <location>
        <begin position="26"/>
        <end position="52"/>
    </location>
</feature>
<dbReference type="InterPro" id="IPR023828">
    <property type="entry name" value="Peptidase_S8_Ser-AS"/>
</dbReference>
<dbReference type="PROSITE" id="PS00137">
    <property type="entry name" value="SUBTILASE_HIS"/>
    <property type="match status" value="1"/>
</dbReference>
<name>A0ABT4AQH0_9ACTN</name>
<keyword evidence="3" id="KW-0964">Secreted</keyword>
<dbReference type="PANTHER" id="PTHR43806">
    <property type="entry name" value="PEPTIDASE S8"/>
    <property type="match status" value="1"/>
</dbReference>
<keyword evidence="2" id="KW-0134">Cell wall</keyword>
<evidence type="ECO:0000313" key="14">
    <source>
        <dbReference type="EMBL" id="MCY1136493.1"/>
    </source>
</evidence>
<dbReference type="Gene3D" id="2.60.40.10">
    <property type="entry name" value="Immunoglobulins"/>
    <property type="match status" value="1"/>
</dbReference>
<dbReference type="InterPro" id="IPR050131">
    <property type="entry name" value="Peptidase_S8_subtilisin-like"/>
</dbReference>
<evidence type="ECO:0000256" key="2">
    <source>
        <dbReference type="ARBA" id="ARBA00022512"/>
    </source>
</evidence>
<dbReference type="Gene3D" id="3.50.30.30">
    <property type="match status" value="1"/>
</dbReference>
<evidence type="ECO:0000256" key="3">
    <source>
        <dbReference type="ARBA" id="ARBA00022525"/>
    </source>
</evidence>
<feature type="region of interest" description="Disordered" evidence="10">
    <location>
        <begin position="26"/>
        <end position="55"/>
    </location>
</feature>
<protein>
    <submittedName>
        <fullName evidence="14">S8 family serine peptidase</fullName>
    </submittedName>
</protein>
<evidence type="ECO:0000256" key="4">
    <source>
        <dbReference type="ARBA" id="ARBA00022670"/>
    </source>
</evidence>
<evidence type="ECO:0000259" key="12">
    <source>
        <dbReference type="Pfam" id="PF00082"/>
    </source>
</evidence>
<dbReference type="PRINTS" id="PR00723">
    <property type="entry name" value="SUBTILISIN"/>
</dbReference>
<accession>A0ABT4AQH0</accession>
<evidence type="ECO:0000256" key="5">
    <source>
        <dbReference type="ARBA" id="ARBA00022729"/>
    </source>
</evidence>
<evidence type="ECO:0000256" key="6">
    <source>
        <dbReference type="ARBA" id="ARBA00022801"/>
    </source>
</evidence>
<sequence>MSPIPFGRSVPLIVAAVTALAVTPPAPAQAHAPAPGAPAAKSSGSPAAKSSSTTITLITGDQVTVRPGAVVVRGPDGEPVGAHITTVGPDTYVYPDSALPYVGAGRLDKRLFNVTYLLREGYGDSATGQLPVILGYQDAATGRRADSVPEAGTELRALPSIRGRVVGADRDRADEFWASLTGTSMRGTSMRGTSMRSTFAHGISRVWLDGKVHADLADSVTQIGAPSVWAGGNVGDGVDVAVLDTGVDAGHPDLAGQIEAGASFVPGEDVTDGHGHGTHVASTIAGTGAGSGGRERGVAPGADLEIGKVLDNGGSGQDSWIIAGMEWAARERKAKVVSLSLGGDPTDGTDPMSLAVNQLSAETGALFVIAAGNSGPTETTVGSPGAADAALTVGAVDGDDHLAEFSSRGPRFVDGALKPEITAPGVDIVAARAAGTTMGQPVDELYTTASGTSMATPHVAGAAALLAAQHPDWTGGQLKDALVSTAKQTPDYDAYEAGSGRLDIAATTKATVFASATAYLGIHPLEDEPTGTVERTITYTNTGTAAVDLQLTVEGIDFLKLSASHVTVPAAGNATVTATVDLSRTGEKGRHTGSVVATATGGVRVADTVVGISTEDQPRHLTITPTGRNGEPMPGEILMLREGDPAGAYYNFLTLDGRPIDVLVPDGRYAVWMWGDVEGSHGPNSRGMALVTAPTVVVEKNTAVALKASATREVQAITPKASATSEVRLDYHRELGDTAEATDAYIIPRYYDSIWVTPGQKVRDGKMSITARWRKTEPLLTIGDSFDDLTLMSGSTVPAEGDRKLPAVFAGQGATADFARVDVKDKIAVVRRDDLDGQVEAAEKAGAAVLAVVNNEPGRYFDATRKTKLAVVSLTQDNGERLIAQLGRGPLSLRVTSDPTTDYLYDLVRYWPAGTPKSLTYRPSERELARVDVDFRSTSDREISEKRFDKNPDMPVKVGSTTIMRSDRFRTDWVTAQNDVRWSTDMDDWYSFQLGGDTTYQAGSRTSETWLGAIQRPRINEAVTLPRRDGDRIVAEIPGWGDSGANHAGVAFPDGGEMTATLSQGRKVIEQNTYNWIDTNSGLSPQRLPYGLVVTTKRDSTKYPYSATTRTAWNFSSDARTARLPLIQLDYRVATDIAHRAARSTAITVVPSHLTGAPSTKAITSVTLEVSYDGGATWIRQRSQRSKDGWTTDLRAPKPAQHVSLRTTARDAYGNSVEQTITKAFGLK</sequence>
<keyword evidence="15" id="KW-1185">Reference proteome</keyword>
<dbReference type="InterPro" id="IPR015500">
    <property type="entry name" value="Peptidase_S8_subtilisin-rel"/>
</dbReference>
<dbReference type="Pfam" id="PF02225">
    <property type="entry name" value="PA"/>
    <property type="match status" value="1"/>
</dbReference>
<comment type="similarity">
    <text evidence="1 8 9">Belongs to the peptidase S8 family.</text>
</comment>
<dbReference type="InterPro" id="IPR017296">
    <property type="entry name" value="Peptidase_S8A_SAM-P45"/>
</dbReference>
<dbReference type="RefSeq" id="WP_267560236.1">
    <property type="nucleotide sequence ID" value="NZ_JAPNTZ010000001.1"/>
</dbReference>
<dbReference type="PROSITE" id="PS00138">
    <property type="entry name" value="SUBTILASE_SER"/>
    <property type="match status" value="1"/>
</dbReference>
<dbReference type="InterPro" id="IPR023827">
    <property type="entry name" value="Peptidase_S8_Asp-AS"/>
</dbReference>